<keyword evidence="2" id="KW-1185">Reference proteome</keyword>
<dbReference type="InterPro" id="IPR023352">
    <property type="entry name" value="MAPEG-like_dom_sf"/>
</dbReference>
<accession>A0A9W8MKD9</accession>
<dbReference type="Proteomes" id="UP001140091">
    <property type="component" value="Unassembled WGS sequence"/>
</dbReference>
<comment type="caution">
    <text evidence="1">The sequence shown here is derived from an EMBL/GenBank/DDBJ whole genome shotgun (WGS) entry which is preliminary data.</text>
</comment>
<protein>
    <submittedName>
        <fullName evidence="1">Uncharacterized protein</fullName>
    </submittedName>
</protein>
<reference evidence="1" key="1">
    <citation type="submission" date="2022-06" db="EMBL/GenBank/DDBJ databases">
        <title>Genome Sequence of Candolleomyces eurysporus.</title>
        <authorList>
            <person name="Buettner E."/>
        </authorList>
    </citation>
    <scope>NUCLEOTIDE SEQUENCE</scope>
    <source>
        <strain evidence="1">VTCC 930004</strain>
    </source>
</reference>
<dbReference type="Gene3D" id="1.20.120.550">
    <property type="entry name" value="Membrane associated eicosanoid/glutathione metabolism-like domain"/>
    <property type="match status" value="1"/>
</dbReference>
<name>A0A9W8MKD9_9AGAR</name>
<gene>
    <name evidence="1" type="ORF">H1R20_g4835</name>
</gene>
<dbReference type="OrthoDB" id="410651at2759"/>
<feature type="non-terminal residue" evidence="1">
    <location>
        <position position="70"/>
    </location>
</feature>
<evidence type="ECO:0000313" key="1">
    <source>
        <dbReference type="EMBL" id="KAJ2932288.1"/>
    </source>
</evidence>
<organism evidence="1 2">
    <name type="scientific">Candolleomyces eurysporus</name>
    <dbReference type="NCBI Taxonomy" id="2828524"/>
    <lineage>
        <taxon>Eukaryota</taxon>
        <taxon>Fungi</taxon>
        <taxon>Dikarya</taxon>
        <taxon>Basidiomycota</taxon>
        <taxon>Agaricomycotina</taxon>
        <taxon>Agaricomycetes</taxon>
        <taxon>Agaricomycetidae</taxon>
        <taxon>Agaricales</taxon>
        <taxon>Agaricineae</taxon>
        <taxon>Psathyrellaceae</taxon>
        <taxon>Candolleomyces</taxon>
    </lineage>
</organism>
<sequence>MPEITVTIPEEFKYVGVALVSTQWLLLMQYRNVMAARTKYNVQFPQSTHQNTLENLPLLYTKYVKGNPGN</sequence>
<dbReference type="SUPFAM" id="SSF161084">
    <property type="entry name" value="MAPEG domain-like"/>
    <property type="match status" value="1"/>
</dbReference>
<dbReference type="AlphaFoldDB" id="A0A9W8MKD9"/>
<dbReference type="EMBL" id="JANBPK010000776">
    <property type="protein sequence ID" value="KAJ2932288.1"/>
    <property type="molecule type" value="Genomic_DNA"/>
</dbReference>
<evidence type="ECO:0000313" key="2">
    <source>
        <dbReference type="Proteomes" id="UP001140091"/>
    </source>
</evidence>
<proteinExistence type="predicted"/>